<dbReference type="EMBL" id="CAJJDP010000112">
    <property type="protein sequence ID" value="CAD8196670.1"/>
    <property type="molecule type" value="Genomic_DNA"/>
</dbReference>
<reference evidence="2" key="1">
    <citation type="submission" date="2021-01" db="EMBL/GenBank/DDBJ databases">
        <authorList>
            <consortium name="Genoscope - CEA"/>
            <person name="William W."/>
        </authorList>
    </citation>
    <scope>NUCLEOTIDE SEQUENCE</scope>
</reference>
<gene>
    <name evidence="2" type="ORF">POCTA_138.1.T1120122</name>
</gene>
<feature type="region of interest" description="Disordered" evidence="1">
    <location>
        <begin position="1"/>
        <end position="38"/>
    </location>
</feature>
<comment type="caution">
    <text evidence="2">The sequence shown here is derived from an EMBL/GenBank/DDBJ whole genome shotgun (WGS) entry which is preliminary data.</text>
</comment>
<organism evidence="2 3">
    <name type="scientific">Paramecium octaurelia</name>
    <dbReference type="NCBI Taxonomy" id="43137"/>
    <lineage>
        <taxon>Eukaryota</taxon>
        <taxon>Sar</taxon>
        <taxon>Alveolata</taxon>
        <taxon>Ciliophora</taxon>
        <taxon>Intramacronucleata</taxon>
        <taxon>Oligohymenophorea</taxon>
        <taxon>Peniculida</taxon>
        <taxon>Parameciidae</taxon>
        <taxon>Paramecium</taxon>
    </lineage>
</organism>
<name>A0A8S1X6G6_PAROT</name>
<proteinExistence type="predicted"/>
<dbReference type="OMA" id="MLVGQNG"/>
<protein>
    <submittedName>
        <fullName evidence="2">Uncharacterized protein</fullName>
    </submittedName>
</protein>
<sequence length="78" mass="8953">MGNKPDTTKQAENTENNNQNKEQKKSNDKKQAQRKNEKMMIARMLVGQNGCGFEEIAQESENYEKFTNIIANATRTKD</sequence>
<feature type="compositionally biased region" description="Basic and acidic residues" evidence="1">
    <location>
        <begin position="21"/>
        <end position="38"/>
    </location>
</feature>
<dbReference type="AlphaFoldDB" id="A0A8S1X6G6"/>
<dbReference type="OrthoDB" id="311823at2759"/>
<evidence type="ECO:0000313" key="2">
    <source>
        <dbReference type="EMBL" id="CAD8196670.1"/>
    </source>
</evidence>
<feature type="compositionally biased region" description="Low complexity" evidence="1">
    <location>
        <begin position="8"/>
        <end position="20"/>
    </location>
</feature>
<evidence type="ECO:0000256" key="1">
    <source>
        <dbReference type="SAM" id="MobiDB-lite"/>
    </source>
</evidence>
<keyword evidence="3" id="KW-1185">Reference proteome</keyword>
<evidence type="ECO:0000313" key="3">
    <source>
        <dbReference type="Proteomes" id="UP000683925"/>
    </source>
</evidence>
<accession>A0A8S1X6G6</accession>
<dbReference type="Proteomes" id="UP000683925">
    <property type="component" value="Unassembled WGS sequence"/>
</dbReference>